<dbReference type="OMA" id="CSHAVRI"/>
<dbReference type="InterPro" id="IPR002885">
    <property type="entry name" value="PPR_rpt"/>
</dbReference>
<dbReference type="HOGENOM" id="CLU_002706_0_0_1"/>
<keyword evidence="4" id="KW-1185">Reference proteome</keyword>
<dbReference type="Proteomes" id="UP000001514">
    <property type="component" value="Unassembled WGS sequence"/>
</dbReference>
<dbReference type="Gramene" id="EFJ09232">
    <property type="protein sequence ID" value="EFJ09232"/>
    <property type="gene ID" value="SELMODRAFT_130420"/>
</dbReference>
<dbReference type="GO" id="GO:0009451">
    <property type="term" value="P:RNA modification"/>
    <property type="evidence" value="ECO:0007669"/>
    <property type="project" value="InterPro"/>
</dbReference>
<evidence type="ECO:0000313" key="4">
    <source>
        <dbReference type="Proteomes" id="UP000001514"/>
    </source>
</evidence>
<evidence type="ECO:0000256" key="1">
    <source>
        <dbReference type="ARBA" id="ARBA00022737"/>
    </source>
</evidence>
<protein>
    <recommendedName>
        <fullName evidence="5">Pentacotripeptide-repeat region of PRORP domain-containing protein</fullName>
    </recommendedName>
</protein>
<dbReference type="NCBIfam" id="TIGR00756">
    <property type="entry name" value="PPR"/>
    <property type="match status" value="5"/>
</dbReference>
<dbReference type="EMBL" id="GL377665">
    <property type="protein sequence ID" value="EFJ09232.1"/>
    <property type="molecule type" value="Genomic_DNA"/>
</dbReference>
<dbReference type="InterPro" id="IPR046960">
    <property type="entry name" value="PPR_At4g14850-like_plant"/>
</dbReference>
<keyword evidence="1" id="KW-0677">Repeat</keyword>
<feature type="repeat" description="PPR" evidence="2">
    <location>
        <begin position="5"/>
        <end position="39"/>
    </location>
</feature>
<feature type="repeat" description="PPR" evidence="2">
    <location>
        <begin position="144"/>
        <end position="178"/>
    </location>
</feature>
<dbReference type="Pfam" id="PF13041">
    <property type="entry name" value="PPR_2"/>
    <property type="match status" value="1"/>
</dbReference>
<dbReference type="AlphaFoldDB" id="D8T2B2"/>
<evidence type="ECO:0000313" key="3">
    <source>
        <dbReference type="EMBL" id="EFJ09232.1"/>
    </source>
</evidence>
<dbReference type="GO" id="GO:0003723">
    <property type="term" value="F:RNA binding"/>
    <property type="evidence" value="ECO:0007669"/>
    <property type="project" value="InterPro"/>
</dbReference>
<organism evidence="4">
    <name type="scientific">Selaginella moellendorffii</name>
    <name type="common">Spikemoss</name>
    <dbReference type="NCBI Taxonomy" id="88036"/>
    <lineage>
        <taxon>Eukaryota</taxon>
        <taxon>Viridiplantae</taxon>
        <taxon>Streptophyta</taxon>
        <taxon>Embryophyta</taxon>
        <taxon>Tracheophyta</taxon>
        <taxon>Lycopodiopsida</taxon>
        <taxon>Selaginellales</taxon>
        <taxon>Selaginellaceae</taxon>
        <taxon>Selaginella</taxon>
    </lineage>
</organism>
<dbReference type="InterPro" id="IPR011990">
    <property type="entry name" value="TPR-like_helical_dom_sf"/>
</dbReference>
<dbReference type="KEGG" id="smo:SELMODRAFT_130420"/>
<sequence length="276" mass="30688">MENRDLVSWNAMISGYAQAGEAELALELFRRMLENGSFVPDGVTFMAALKACGILGALKTGKEIHAEIRGGDHLEEHKQQLASCLIDFYGKCGSMVDAMEVFQAMETRNSVAWNTVMAGFAKQGNTARVLELFEKMVEERIRPSGVTFLLILTAFSHAGLVDKAREFFELMKKFGISPGLDHYTCMVDLLGRANRLDDALETIESMPVEADKTIWLALLAACQKWRNVRIGRVAFEAVMRLDGREGAAYVFLANTYAASSFPDDGRRKNTLLENRS</sequence>
<dbReference type="Pfam" id="PF01535">
    <property type="entry name" value="PPR"/>
    <property type="match status" value="2"/>
</dbReference>
<feature type="repeat" description="PPR" evidence="2">
    <location>
        <begin position="109"/>
        <end position="143"/>
    </location>
</feature>
<evidence type="ECO:0000256" key="2">
    <source>
        <dbReference type="PROSITE-ProRule" id="PRU00708"/>
    </source>
</evidence>
<evidence type="ECO:0008006" key="5">
    <source>
        <dbReference type="Google" id="ProtNLM"/>
    </source>
</evidence>
<gene>
    <name evidence="3" type="ORF">SELMODRAFT_130420</name>
</gene>
<reference evidence="3 4" key="1">
    <citation type="journal article" date="2011" name="Science">
        <title>The Selaginella genome identifies genetic changes associated with the evolution of vascular plants.</title>
        <authorList>
            <person name="Banks J.A."/>
            <person name="Nishiyama T."/>
            <person name="Hasebe M."/>
            <person name="Bowman J.L."/>
            <person name="Gribskov M."/>
            <person name="dePamphilis C."/>
            <person name="Albert V.A."/>
            <person name="Aono N."/>
            <person name="Aoyama T."/>
            <person name="Ambrose B.A."/>
            <person name="Ashton N.W."/>
            <person name="Axtell M.J."/>
            <person name="Barker E."/>
            <person name="Barker M.S."/>
            <person name="Bennetzen J.L."/>
            <person name="Bonawitz N.D."/>
            <person name="Chapple C."/>
            <person name="Cheng C."/>
            <person name="Correa L.G."/>
            <person name="Dacre M."/>
            <person name="DeBarry J."/>
            <person name="Dreyer I."/>
            <person name="Elias M."/>
            <person name="Engstrom E.M."/>
            <person name="Estelle M."/>
            <person name="Feng L."/>
            <person name="Finet C."/>
            <person name="Floyd S.K."/>
            <person name="Frommer W.B."/>
            <person name="Fujita T."/>
            <person name="Gramzow L."/>
            <person name="Gutensohn M."/>
            <person name="Harholt J."/>
            <person name="Hattori M."/>
            <person name="Heyl A."/>
            <person name="Hirai T."/>
            <person name="Hiwatashi Y."/>
            <person name="Ishikawa M."/>
            <person name="Iwata M."/>
            <person name="Karol K.G."/>
            <person name="Koehler B."/>
            <person name="Kolukisaoglu U."/>
            <person name="Kubo M."/>
            <person name="Kurata T."/>
            <person name="Lalonde S."/>
            <person name="Li K."/>
            <person name="Li Y."/>
            <person name="Litt A."/>
            <person name="Lyons E."/>
            <person name="Manning G."/>
            <person name="Maruyama T."/>
            <person name="Michael T.P."/>
            <person name="Mikami K."/>
            <person name="Miyazaki S."/>
            <person name="Morinaga S."/>
            <person name="Murata T."/>
            <person name="Mueller-Roeber B."/>
            <person name="Nelson D.R."/>
            <person name="Obara M."/>
            <person name="Oguri Y."/>
            <person name="Olmstead R.G."/>
            <person name="Onodera N."/>
            <person name="Petersen B.L."/>
            <person name="Pils B."/>
            <person name="Prigge M."/>
            <person name="Rensing S.A."/>
            <person name="Riano-Pachon D.M."/>
            <person name="Roberts A.W."/>
            <person name="Sato Y."/>
            <person name="Scheller H.V."/>
            <person name="Schulz B."/>
            <person name="Schulz C."/>
            <person name="Shakirov E.V."/>
            <person name="Shibagaki N."/>
            <person name="Shinohara N."/>
            <person name="Shippen D.E."/>
            <person name="Soerensen I."/>
            <person name="Sotooka R."/>
            <person name="Sugimoto N."/>
            <person name="Sugita M."/>
            <person name="Sumikawa N."/>
            <person name="Tanurdzic M."/>
            <person name="Theissen G."/>
            <person name="Ulvskov P."/>
            <person name="Wakazuki S."/>
            <person name="Weng J.K."/>
            <person name="Willats W.W."/>
            <person name="Wipf D."/>
            <person name="Wolf P.G."/>
            <person name="Yang L."/>
            <person name="Zimmer A.D."/>
            <person name="Zhu Q."/>
            <person name="Mitros T."/>
            <person name="Hellsten U."/>
            <person name="Loque D."/>
            <person name="Otillar R."/>
            <person name="Salamov A."/>
            <person name="Schmutz J."/>
            <person name="Shapiro H."/>
            <person name="Lindquist E."/>
            <person name="Lucas S."/>
            <person name="Rokhsar D."/>
            <person name="Grigoriev I.V."/>
        </authorList>
    </citation>
    <scope>NUCLEOTIDE SEQUENCE [LARGE SCALE GENOMIC DNA]</scope>
</reference>
<dbReference type="Gene3D" id="1.25.40.10">
    <property type="entry name" value="Tetratricopeptide repeat domain"/>
    <property type="match status" value="2"/>
</dbReference>
<dbReference type="eggNOG" id="KOG4197">
    <property type="taxonomic scope" value="Eukaryota"/>
</dbReference>
<proteinExistence type="predicted"/>
<dbReference type="PANTHER" id="PTHR47926:SF382">
    <property type="entry name" value="PENTACOTRIPEPTIDE-REPEAT REGION OF PRORP DOMAIN-CONTAINING PROTEIN"/>
    <property type="match status" value="1"/>
</dbReference>
<dbReference type="FunFam" id="1.25.40.10:FF:000090">
    <property type="entry name" value="Pentatricopeptide repeat-containing protein, chloroplastic"/>
    <property type="match status" value="1"/>
</dbReference>
<dbReference type="PANTHER" id="PTHR47926">
    <property type="entry name" value="PENTATRICOPEPTIDE REPEAT-CONTAINING PROTEIN"/>
    <property type="match status" value="1"/>
</dbReference>
<accession>D8T2B2</accession>
<name>D8T2B2_SELML</name>
<dbReference type="STRING" id="88036.D8T2B2"/>
<dbReference type="PROSITE" id="PS51375">
    <property type="entry name" value="PPR"/>
    <property type="match status" value="3"/>
</dbReference>
<dbReference type="InParanoid" id="D8T2B2"/>